<dbReference type="Proteomes" id="UP000050668">
    <property type="component" value="Unassembled WGS sequence"/>
</dbReference>
<accession>A0ABR5K5F7</accession>
<organism evidence="1 2">
    <name type="scientific">Lysinibacillus contaminans</name>
    <dbReference type="NCBI Taxonomy" id="1293441"/>
    <lineage>
        <taxon>Bacteria</taxon>
        <taxon>Bacillati</taxon>
        <taxon>Bacillota</taxon>
        <taxon>Bacilli</taxon>
        <taxon>Bacillales</taxon>
        <taxon>Bacillaceae</taxon>
        <taxon>Lysinibacillus</taxon>
    </lineage>
</organism>
<evidence type="ECO:0000313" key="2">
    <source>
        <dbReference type="Proteomes" id="UP000050668"/>
    </source>
</evidence>
<comment type="caution">
    <text evidence="1">The sequence shown here is derived from an EMBL/GenBank/DDBJ whole genome shotgun (WGS) entry which is preliminary data.</text>
</comment>
<keyword evidence="2" id="KW-1185">Reference proteome</keyword>
<proteinExistence type="predicted"/>
<protein>
    <submittedName>
        <fullName evidence="1">Uncharacterized protein</fullName>
    </submittedName>
</protein>
<sequence>MELKTLYKSYKEETKSMYVEYERQQTSVSLLNFVRAEARLNGFVTALQYVKQTKEIAEIIKDYKVGQLFK</sequence>
<gene>
    <name evidence="1" type="ORF">AEA09_00930</name>
</gene>
<reference evidence="2" key="1">
    <citation type="submission" date="2015-07" db="EMBL/GenBank/DDBJ databases">
        <title>Fjat-14205 dsm 2895.</title>
        <authorList>
            <person name="Liu B."/>
            <person name="Wang J."/>
            <person name="Zhu Y."/>
            <person name="Liu G."/>
            <person name="Chen Q."/>
            <person name="Chen Z."/>
            <person name="Lan J."/>
            <person name="Che J."/>
            <person name="Ge C."/>
            <person name="Shi H."/>
            <person name="Pan Z."/>
            <person name="Liu X."/>
        </authorList>
    </citation>
    <scope>NUCLEOTIDE SEQUENCE [LARGE SCALE GENOMIC DNA]</scope>
    <source>
        <strain evidence="2">DSM 25560</strain>
    </source>
</reference>
<name>A0ABR5K5F7_9BACI</name>
<dbReference type="EMBL" id="LGRV01000001">
    <property type="protein sequence ID" value="KOS71584.1"/>
    <property type="molecule type" value="Genomic_DNA"/>
</dbReference>
<evidence type="ECO:0000313" key="1">
    <source>
        <dbReference type="EMBL" id="KOS71584.1"/>
    </source>
</evidence>
<dbReference type="RefSeq" id="WP_053582047.1">
    <property type="nucleotide sequence ID" value="NZ_LGRV01000001.1"/>
</dbReference>